<reference evidence="1" key="1">
    <citation type="submission" date="2020-05" db="EMBL/GenBank/DDBJ databases">
        <authorList>
            <person name="Chiriac C."/>
            <person name="Salcher M."/>
            <person name="Ghai R."/>
            <person name="Kavagutti S V."/>
        </authorList>
    </citation>
    <scope>NUCLEOTIDE SEQUENCE</scope>
</reference>
<sequence length="229" mass="23988">MVRPITAQDVVELVQDLPPGLDLTVYNVMTLPPSEAGADHETSDCPFWFAEATTFDGVPGRVDGVAAEETSEATPVPTMLVAVTVNVYAVPLVRPVTAQEFLVAGTVQVFPSGLEVTVYLVIGRPPVSAGAAQETTETPSAFDVPMTAVGASGGPSGVTAADGSEAAPPPRTLYAQTVKVYETPLVSPLTVHDVVVVVQDFEPGFEYTVYCVIAEPPLLRGAVQEISDF</sequence>
<evidence type="ECO:0000313" key="1">
    <source>
        <dbReference type="EMBL" id="CAB4324300.1"/>
    </source>
</evidence>
<organism evidence="1">
    <name type="scientific">freshwater metagenome</name>
    <dbReference type="NCBI Taxonomy" id="449393"/>
    <lineage>
        <taxon>unclassified sequences</taxon>
        <taxon>metagenomes</taxon>
        <taxon>ecological metagenomes</taxon>
    </lineage>
</organism>
<gene>
    <name evidence="1" type="ORF">UFOPK1392_02065</name>
</gene>
<name>A0A6J5YDS4_9ZZZZ</name>
<dbReference type="EMBL" id="CAEMXZ010000128">
    <property type="protein sequence ID" value="CAB4324300.1"/>
    <property type="molecule type" value="Genomic_DNA"/>
</dbReference>
<dbReference type="AlphaFoldDB" id="A0A6J5YDS4"/>
<protein>
    <submittedName>
        <fullName evidence="1">Unannotated protein</fullName>
    </submittedName>
</protein>
<proteinExistence type="predicted"/>
<accession>A0A6J5YDS4</accession>